<feature type="transmembrane region" description="Helical" evidence="1">
    <location>
        <begin position="80"/>
        <end position="100"/>
    </location>
</feature>
<gene>
    <name evidence="4" type="ORF">EV207_102289</name>
</gene>
<evidence type="ECO:0000313" key="5">
    <source>
        <dbReference type="Proteomes" id="UP000295416"/>
    </source>
</evidence>
<dbReference type="Pfam" id="PF07853">
    <property type="entry name" value="DUF1648"/>
    <property type="match status" value="1"/>
</dbReference>
<dbReference type="PIRSF" id="PIRSF032908">
    <property type="entry name" value="UCP032908"/>
    <property type="match status" value="1"/>
</dbReference>
<dbReference type="RefSeq" id="WP_132743513.1">
    <property type="nucleotide sequence ID" value="NZ_SLXK01000002.1"/>
</dbReference>
<feature type="transmembrane region" description="Helical" evidence="1">
    <location>
        <begin position="232"/>
        <end position="256"/>
    </location>
</feature>
<protein>
    <submittedName>
        <fullName evidence="4">Putative membrane protein</fullName>
    </submittedName>
</protein>
<name>A0A4V2SNM7_9BACL</name>
<dbReference type="OrthoDB" id="157646at2"/>
<keyword evidence="1" id="KW-0472">Membrane</keyword>
<keyword evidence="1" id="KW-1133">Transmembrane helix</keyword>
<dbReference type="Pfam" id="PF19124">
    <property type="entry name" value="DUF5808"/>
    <property type="match status" value="1"/>
</dbReference>
<organism evidence="4 5">
    <name type="scientific">Scopulibacillus darangshiensis</name>
    <dbReference type="NCBI Taxonomy" id="442528"/>
    <lineage>
        <taxon>Bacteria</taxon>
        <taxon>Bacillati</taxon>
        <taxon>Bacillota</taxon>
        <taxon>Bacilli</taxon>
        <taxon>Bacillales</taxon>
        <taxon>Sporolactobacillaceae</taxon>
        <taxon>Scopulibacillus</taxon>
    </lineage>
</organism>
<dbReference type="EMBL" id="SLXK01000002">
    <property type="protein sequence ID" value="TCP31796.1"/>
    <property type="molecule type" value="Genomic_DNA"/>
</dbReference>
<dbReference type="AlphaFoldDB" id="A0A4V2SNM7"/>
<evidence type="ECO:0000313" key="4">
    <source>
        <dbReference type="EMBL" id="TCP31796.1"/>
    </source>
</evidence>
<feature type="domain" description="DUF1648" evidence="2">
    <location>
        <begin position="145"/>
        <end position="192"/>
    </location>
</feature>
<dbReference type="PANTHER" id="PTHR37810">
    <property type="entry name" value="IMMUNITY PROTEIN SDPI"/>
    <property type="match status" value="1"/>
</dbReference>
<dbReference type="Proteomes" id="UP000295416">
    <property type="component" value="Unassembled WGS sequence"/>
</dbReference>
<dbReference type="InterPro" id="IPR043831">
    <property type="entry name" value="DUF5808"/>
</dbReference>
<accession>A0A4V2SNM7</accession>
<evidence type="ECO:0000259" key="2">
    <source>
        <dbReference type="Pfam" id="PF07853"/>
    </source>
</evidence>
<feature type="transmembrane region" description="Helical" evidence="1">
    <location>
        <begin position="137"/>
        <end position="157"/>
    </location>
</feature>
<dbReference type="GO" id="GO:0009636">
    <property type="term" value="P:response to toxic substance"/>
    <property type="evidence" value="ECO:0007669"/>
    <property type="project" value="TreeGrafter"/>
</dbReference>
<evidence type="ECO:0000259" key="3">
    <source>
        <dbReference type="Pfam" id="PF19124"/>
    </source>
</evidence>
<dbReference type="PANTHER" id="PTHR37810:SF9">
    <property type="entry name" value="MEMBRANE PROTEIN"/>
    <property type="match status" value="1"/>
</dbReference>
<sequence>MMEKALVIMNLVMFTPVALLMIFTPFLTRKTESFGVSIPSDAFDSTDLTAMRKKYALSLAAFSVIIFAALAFISTYFAEAAFPVGLILFLVLSYMMYLRFHFRMKNYKREQNWQETRRQTVVIDTAFRSKKPTYSNAWFGLSFAIFLISLILSLVFYNRIPEKIPMQFDFDGNVTNWATKSYRTVMMFPAVQLYLIVLFVFINTMIAKAKQLVDPAEEEASIRKNLVFRRKWSLFMIISGTAMTLLFSLTQLAMIYPINQTILLFVSLTLSALIVIGAIWLSFRTGQGGSRLNTAAPAKSGSINRNDDRYWKLGQFYFNPNDPAVWIEKRFGIGWTVNFARPASWLTLIAIILIAVCLPIIFS</sequence>
<dbReference type="InterPro" id="IPR014574">
    <property type="entry name" value="UCP032908"/>
</dbReference>
<keyword evidence="5" id="KW-1185">Reference proteome</keyword>
<keyword evidence="1" id="KW-0812">Transmembrane</keyword>
<evidence type="ECO:0000256" key="1">
    <source>
        <dbReference type="SAM" id="Phobius"/>
    </source>
</evidence>
<feature type="transmembrane region" description="Helical" evidence="1">
    <location>
        <begin position="262"/>
        <end position="283"/>
    </location>
</feature>
<feature type="transmembrane region" description="Helical" evidence="1">
    <location>
        <begin position="182"/>
        <end position="202"/>
    </location>
</feature>
<comment type="caution">
    <text evidence="4">The sequence shown here is derived from an EMBL/GenBank/DDBJ whole genome shotgun (WGS) entry which is preliminary data.</text>
</comment>
<reference evidence="4 5" key="1">
    <citation type="submission" date="2019-03" db="EMBL/GenBank/DDBJ databases">
        <title>Genomic Encyclopedia of Type Strains, Phase IV (KMG-IV): sequencing the most valuable type-strain genomes for metagenomic binning, comparative biology and taxonomic classification.</title>
        <authorList>
            <person name="Goeker M."/>
        </authorList>
    </citation>
    <scope>NUCLEOTIDE SEQUENCE [LARGE SCALE GENOMIC DNA]</scope>
    <source>
        <strain evidence="4 5">DSM 19377</strain>
    </source>
</reference>
<feature type="transmembrane region" description="Helical" evidence="1">
    <location>
        <begin position="343"/>
        <end position="362"/>
    </location>
</feature>
<dbReference type="InterPro" id="IPR012867">
    <property type="entry name" value="DUF1648"/>
</dbReference>
<proteinExistence type="predicted"/>
<feature type="transmembrane region" description="Helical" evidence="1">
    <location>
        <begin position="55"/>
        <end position="74"/>
    </location>
</feature>
<feature type="domain" description="DUF5808" evidence="3">
    <location>
        <begin position="320"/>
        <end position="345"/>
    </location>
</feature>
<feature type="transmembrane region" description="Helical" evidence="1">
    <location>
        <begin position="6"/>
        <end position="27"/>
    </location>
</feature>